<dbReference type="Gene3D" id="4.10.240.10">
    <property type="entry name" value="Zn(2)-C6 fungal-type DNA-binding domain"/>
    <property type="match status" value="1"/>
</dbReference>
<keyword evidence="8" id="KW-1185">Reference proteome</keyword>
<dbReference type="GO" id="GO:0000981">
    <property type="term" value="F:DNA-binding transcription factor activity, RNA polymerase II-specific"/>
    <property type="evidence" value="ECO:0007669"/>
    <property type="project" value="InterPro"/>
</dbReference>
<gene>
    <name evidence="7" type="ORF">PRK78_004640</name>
</gene>
<dbReference type="SUPFAM" id="SSF57701">
    <property type="entry name" value="Zn2/Cys6 DNA-binding domain"/>
    <property type="match status" value="1"/>
</dbReference>
<dbReference type="GO" id="GO:0003677">
    <property type="term" value="F:DNA binding"/>
    <property type="evidence" value="ECO:0007669"/>
    <property type="project" value="UniProtKB-KW"/>
</dbReference>
<evidence type="ECO:0000313" key="8">
    <source>
        <dbReference type="Proteomes" id="UP001219355"/>
    </source>
</evidence>
<keyword evidence="2" id="KW-0238">DNA-binding</keyword>
<dbReference type="InterPro" id="IPR001138">
    <property type="entry name" value="Zn2Cys6_DnaBD"/>
</dbReference>
<evidence type="ECO:0000313" key="7">
    <source>
        <dbReference type="EMBL" id="WEW59171.1"/>
    </source>
</evidence>
<feature type="compositionally biased region" description="Polar residues" evidence="5">
    <location>
        <begin position="64"/>
        <end position="78"/>
    </location>
</feature>
<evidence type="ECO:0000259" key="6">
    <source>
        <dbReference type="PROSITE" id="PS50048"/>
    </source>
</evidence>
<evidence type="ECO:0000256" key="2">
    <source>
        <dbReference type="ARBA" id="ARBA00023125"/>
    </source>
</evidence>
<evidence type="ECO:0000256" key="5">
    <source>
        <dbReference type="SAM" id="MobiDB-lite"/>
    </source>
</evidence>
<protein>
    <recommendedName>
        <fullName evidence="6">Zn(2)-C6 fungal-type domain-containing protein</fullName>
    </recommendedName>
</protein>
<evidence type="ECO:0000256" key="4">
    <source>
        <dbReference type="ARBA" id="ARBA00023242"/>
    </source>
</evidence>
<accession>A0AAF0IJY9</accession>
<dbReference type="Pfam" id="PF00172">
    <property type="entry name" value="Zn_clus"/>
    <property type="match status" value="1"/>
</dbReference>
<dbReference type="PROSITE" id="PS50048">
    <property type="entry name" value="ZN2_CY6_FUNGAL_2"/>
    <property type="match status" value="1"/>
</dbReference>
<dbReference type="AlphaFoldDB" id="A0AAF0IJY9"/>
<keyword evidence="1" id="KW-0805">Transcription regulation</keyword>
<evidence type="ECO:0000256" key="1">
    <source>
        <dbReference type="ARBA" id="ARBA00023015"/>
    </source>
</evidence>
<feature type="domain" description="Zn(2)-C6 fungal-type" evidence="6">
    <location>
        <begin position="15"/>
        <end position="47"/>
    </location>
</feature>
<keyword evidence="4" id="KW-0539">Nucleus</keyword>
<organism evidence="7 8">
    <name type="scientific">Emydomyces testavorans</name>
    <dbReference type="NCBI Taxonomy" id="2070801"/>
    <lineage>
        <taxon>Eukaryota</taxon>
        <taxon>Fungi</taxon>
        <taxon>Dikarya</taxon>
        <taxon>Ascomycota</taxon>
        <taxon>Pezizomycotina</taxon>
        <taxon>Eurotiomycetes</taxon>
        <taxon>Eurotiomycetidae</taxon>
        <taxon>Onygenales</taxon>
        <taxon>Nannizziopsiaceae</taxon>
        <taxon>Emydomyces</taxon>
    </lineage>
</organism>
<evidence type="ECO:0000256" key="3">
    <source>
        <dbReference type="ARBA" id="ARBA00023163"/>
    </source>
</evidence>
<sequence length="463" mass="51215">MAEANHCTLKKRRLACDRCNSLKLRCSKVAGSEICVRCTRASAACIFSPSMRGLRPQAKERDLQSSNGGNTSISQISSHQATNDLVEFNGFHEMSSQIRQHQSNRDPVSYPQGNSIHSNTNTEVDSDCAARDVLIQRPNLDLENHEFERLNANGVPATFSGQEAVPTQLLSEYNLQGVEWLDEFDFGNLTPSIVPMPETNVASSQHQTSDSQHDGRFIPTATKDLAYQLATLFLTLEDHWTSMPPLSIHDDKEAYDRVLASAAAGSSTGRGTLFSIVKTFELTQTLIDLYPLVLKKVFSTRSSTTSENAISIDSIDQASVLQLLACHHRVLDMWELVFRHLQKSVEKGKCGGTAAGSPSPCERLRIGSFVPATKVPMEVILAIEFQRLLLDCAHDLDTRISSLSVIDVPEISKPDRIPQQEEWNKCNFRAYKTMTTAAVSRSSLVHQNASSVHLLMQRASKIA</sequence>
<dbReference type="Proteomes" id="UP001219355">
    <property type="component" value="Chromosome 3"/>
</dbReference>
<proteinExistence type="predicted"/>
<keyword evidence="3" id="KW-0804">Transcription</keyword>
<dbReference type="InterPro" id="IPR036864">
    <property type="entry name" value="Zn2-C6_fun-type_DNA-bd_sf"/>
</dbReference>
<name>A0AAF0IJY9_9EURO</name>
<dbReference type="GO" id="GO:0008270">
    <property type="term" value="F:zinc ion binding"/>
    <property type="evidence" value="ECO:0007669"/>
    <property type="project" value="InterPro"/>
</dbReference>
<dbReference type="EMBL" id="CP120629">
    <property type="protein sequence ID" value="WEW59171.1"/>
    <property type="molecule type" value="Genomic_DNA"/>
</dbReference>
<feature type="region of interest" description="Disordered" evidence="5">
    <location>
        <begin position="56"/>
        <end position="78"/>
    </location>
</feature>
<dbReference type="CDD" id="cd00067">
    <property type="entry name" value="GAL4"/>
    <property type="match status" value="1"/>
</dbReference>
<dbReference type="SMART" id="SM00066">
    <property type="entry name" value="GAL4"/>
    <property type="match status" value="1"/>
</dbReference>
<reference evidence="7" key="1">
    <citation type="submission" date="2023-03" db="EMBL/GenBank/DDBJ databases">
        <title>Emydomyces testavorans Genome Sequence.</title>
        <authorList>
            <person name="Hoyer L."/>
        </authorList>
    </citation>
    <scope>NUCLEOTIDE SEQUENCE</scope>
    <source>
        <strain evidence="7">16-2883</strain>
    </source>
</reference>